<dbReference type="SMART" id="SM00382">
    <property type="entry name" value="AAA"/>
    <property type="match status" value="1"/>
</dbReference>
<dbReference type="CDD" id="cd00009">
    <property type="entry name" value="AAA"/>
    <property type="match status" value="1"/>
</dbReference>
<evidence type="ECO:0000256" key="2">
    <source>
        <dbReference type="ARBA" id="ARBA00022741"/>
    </source>
</evidence>
<evidence type="ECO:0000256" key="3">
    <source>
        <dbReference type="ARBA" id="ARBA00022840"/>
    </source>
</evidence>
<dbReference type="Pfam" id="PF01695">
    <property type="entry name" value="IstB_IS21"/>
    <property type="match status" value="1"/>
</dbReference>
<dbReference type="InterPro" id="IPR027417">
    <property type="entry name" value="P-loop_NTPase"/>
</dbReference>
<evidence type="ECO:0000313" key="6">
    <source>
        <dbReference type="Proteomes" id="UP001623591"/>
    </source>
</evidence>
<comment type="similarity">
    <text evidence="1">Belongs to the IS21/IS1162 putative ATP-binding protein family.</text>
</comment>
<dbReference type="PANTHER" id="PTHR30050">
    <property type="entry name" value="CHROMOSOMAL REPLICATION INITIATOR PROTEIN DNAA"/>
    <property type="match status" value="1"/>
</dbReference>
<dbReference type="PANTHER" id="PTHR30050:SF4">
    <property type="entry name" value="ATP-BINDING PROTEIN RV3427C IN INSERTION SEQUENCE-RELATED"/>
    <property type="match status" value="1"/>
</dbReference>
<keyword evidence="6" id="KW-1185">Reference proteome</keyword>
<comment type="caution">
    <text evidence="5">The sequence shown here is derived from an EMBL/GenBank/DDBJ whole genome shotgun (WGS) entry which is preliminary data.</text>
</comment>
<dbReference type="SUPFAM" id="SSF52540">
    <property type="entry name" value="P-loop containing nucleoside triphosphate hydrolases"/>
    <property type="match status" value="1"/>
</dbReference>
<accession>A0ABW8TAU7</accession>
<dbReference type="EMBL" id="JBJHZZ010000035">
    <property type="protein sequence ID" value="MFL0248765.1"/>
    <property type="molecule type" value="Genomic_DNA"/>
</dbReference>
<keyword evidence="2" id="KW-0547">Nucleotide-binding</keyword>
<evidence type="ECO:0000259" key="4">
    <source>
        <dbReference type="SMART" id="SM00382"/>
    </source>
</evidence>
<reference evidence="5 6" key="1">
    <citation type="submission" date="2024-11" db="EMBL/GenBank/DDBJ databases">
        <authorList>
            <person name="Heng Y.C."/>
            <person name="Lim A.C.H."/>
            <person name="Lee J.K.Y."/>
            <person name="Kittelmann S."/>
        </authorList>
    </citation>
    <scope>NUCLEOTIDE SEQUENCE [LARGE SCALE GENOMIC DNA]</scope>
    <source>
        <strain evidence="5 6">WILCCON 0185</strain>
    </source>
</reference>
<dbReference type="RefSeq" id="WP_406771190.1">
    <property type="nucleotide sequence ID" value="NZ_JBJHZZ010000035.1"/>
</dbReference>
<organism evidence="5 6">
    <name type="scientific">Candidatus Clostridium stratigraminis</name>
    <dbReference type="NCBI Taxonomy" id="3381661"/>
    <lineage>
        <taxon>Bacteria</taxon>
        <taxon>Bacillati</taxon>
        <taxon>Bacillota</taxon>
        <taxon>Clostridia</taxon>
        <taxon>Eubacteriales</taxon>
        <taxon>Clostridiaceae</taxon>
        <taxon>Clostridium</taxon>
    </lineage>
</organism>
<evidence type="ECO:0000256" key="1">
    <source>
        <dbReference type="ARBA" id="ARBA00008059"/>
    </source>
</evidence>
<dbReference type="InterPro" id="IPR028350">
    <property type="entry name" value="DNAC/IstB-like"/>
</dbReference>
<proteinExistence type="inferred from homology"/>
<feature type="domain" description="AAA+ ATPase" evidence="4">
    <location>
        <begin position="91"/>
        <end position="224"/>
    </location>
</feature>
<evidence type="ECO:0000313" key="5">
    <source>
        <dbReference type="EMBL" id="MFL0248765.1"/>
    </source>
</evidence>
<keyword evidence="3" id="KW-0067">ATP-binding</keyword>
<dbReference type="InterPro" id="IPR002611">
    <property type="entry name" value="IstB_ATP-bd"/>
</dbReference>
<dbReference type="NCBIfam" id="NF038214">
    <property type="entry name" value="IS21_help_AAA"/>
    <property type="match status" value="1"/>
</dbReference>
<protein>
    <submittedName>
        <fullName evidence="5">IS21-like element helper ATPase IstB</fullName>
    </submittedName>
</protein>
<gene>
    <name evidence="5" type="primary">istB</name>
    <name evidence="5" type="ORF">ACJDUG_17630</name>
</gene>
<dbReference type="InterPro" id="IPR047661">
    <property type="entry name" value="IstB"/>
</dbReference>
<dbReference type="PIRSF" id="PIRSF003073">
    <property type="entry name" value="DNAC_TnpB_IstB"/>
    <property type="match status" value="1"/>
</dbReference>
<dbReference type="Proteomes" id="UP001623591">
    <property type="component" value="Unassembled WGS sequence"/>
</dbReference>
<dbReference type="InterPro" id="IPR003593">
    <property type="entry name" value="AAA+_ATPase"/>
</dbReference>
<sequence>MGVDPIFELCKQLKLAYINDLIASSDENLKDYTYKLLAAEIEGRKRAKLGKLLKDSNIPHIKTFEGYRFDEILFPSICNKDRLLSLEWINNKENVVMMGNVGTGKTHMATALAVEACRKGISVQFFRVSELVETLKDKFNQGSIRRFKSKLKKTELLILDEVGYVPFDQVGSELLFNLIADCYERQSIIVTTNLEFGQWTSIFGDTRLTAALIDRIVHHASIISFPGDSNRLAEALRKKQ</sequence>
<name>A0ABW8TAU7_9CLOT</name>
<dbReference type="Gene3D" id="3.40.50.300">
    <property type="entry name" value="P-loop containing nucleotide triphosphate hydrolases"/>
    <property type="match status" value="1"/>
</dbReference>